<evidence type="ECO:0000256" key="6">
    <source>
        <dbReference type="PROSITE-ProRule" id="PRU00024"/>
    </source>
</evidence>
<proteinExistence type="predicted"/>
<dbReference type="SMART" id="SM00184">
    <property type="entry name" value="RING"/>
    <property type="match status" value="1"/>
</dbReference>
<dbReference type="PROSITE" id="PS00518">
    <property type="entry name" value="ZF_RING_1"/>
    <property type="match status" value="1"/>
</dbReference>
<dbReference type="InterPro" id="IPR027370">
    <property type="entry name" value="Znf-RING_euk"/>
</dbReference>
<evidence type="ECO:0000256" key="2">
    <source>
        <dbReference type="ARBA" id="ARBA00022723"/>
    </source>
</evidence>
<evidence type="ECO:0000259" key="10">
    <source>
        <dbReference type="PROSITE" id="PS50188"/>
    </source>
</evidence>
<dbReference type="GO" id="GO:0005737">
    <property type="term" value="C:cytoplasm"/>
    <property type="evidence" value="ECO:0007669"/>
    <property type="project" value="UniProtKB-ARBA"/>
</dbReference>
<dbReference type="SUPFAM" id="SSF49899">
    <property type="entry name" value="Concanavalin A-like lectins/glucanases"/>
    <property type="match status" value="1"/>
</dbReference>
<feature type="domain" description="RING-type" evidence="8">
    <location>
        <begin position="15"/>
        <end position="56"/>
    </location>
</feature>
<keyword evidence="5" id="KW-0391">Immunity</keyword>
<feature type="domain" description="B box-type" evidence="9">
    <location>
        <begin position="144"/>
        <end position="186"/>
    </location>
</feature>
<dbReference type="Gene3D" id="4.10.830.40">
    <property type="match status" value="1"/>
</dbReference>
<dbReference type="InterPro" id="IPR013083">
    <property type="entry name" value="Znf_RING/FYVE/PHD"/>
</dbReference>
<dbReference type="FunFam" id="2.60.120.920:FF:000004">
    <property type="entry name" value="Butyrophilin subfamily 1 member A1"/>
    <property type="match status" value="1"/>
</dbReference>
<dbReference type="GO" id="GO:0045087">
    <property type="term" value="P:innate immune response"/>
    <property type="evidence" value="ECO:0007669"/>
    <property type="project" value="UniProtKB-KW"/>
</dbReference>
<dbReference type="CDD" id="cd19802">
    <property type="entry name" value="Bbox1_TRIM8-like"/>
    <property type="match status" value="1"/>
</dbReference>
<dbReference type="InterPro" id="IPR006574">
    <property type="entry name" value="PRY"/>
</dbReference>
<evidence type="ECO:0000259" key="9">
    <source>
        <dbReference type="PROSITE" id="PS50119"/>
    </source>
</evidence>
<dbReference type="Gene3D" id="2.60.120.920">
    <property type="match status" value="1"/>
</dbReference>
<dbReference type="STRING" id="52670.A0A2I4BNJ4"/>
<dbReference type="InterPro" id="IPR043136">
    <property type="entry name" value="B30.2/SPRY_sf"/>
</dbReference>
<dbReference type="RefSeq" id="XP_013869300.1">
    <property type="nucleotide sequence ID" value="XM_014013846.1"/>
</dbReference>
<keyword evidence="3 6" id="KW-0863">Zinc-finger</keyword>
<keyword evidence="7" id="KW-0175">Coiled coil</keyword>
<evidence type="ECO:0000256" key="1">
    <source>
        <dbReference type="ARBA" id="ARBA00022588"/>
    </source>
</evidence>
<dbReference type="PROSITE" id="PS50119">
    <property type="entry name" value="ZF_BBOX"/>
    <property type="match status" value="1"/>
</dbReference>
<dbReference type="Pfam" id="PF13765">
    <property type="entry name" value="PRY"/>
    <property type="match status" value="1"/>
</dbReference>
<dbReference type="PROSITE" id="PS50188">
    <property type="entry name" value="B302_SPRY"/>
    <property type="match status" value="1"/>
</dbReference>
<evidence type="ECO:0000256" key="3">
    <source>
        <dbReference type="ARBA" id="ARBA00022771"/>
    </source>
</evidence>
<keyword evidence="11" id="KW-1185">Reference proteome</keyword>
<dbReference type="InterPro" id="IPR001841">
    <property type="entry name" value="Znf_RING"/>
</dbReference>
<dbReference type="InterPro" id="IPR017907">
    <property type="entry name" value="Znf_RING_CS"/>
</dbReference>
<protein>
    <submittedName>
        <fullName evidence="12 13">E3 ubiquitin-protein ligase TRIM39-like</fullName>
    </submittedName>
</protein>
<sequence length="543" mass="61417">MAATSCVLSEDQFLCCICLDVFTEPVTIPCGHNFCKTCITQNWNVSSPRYQCPMCKKQFESRPPLTVNTFISEMAGEFRQAAGRKGCRAAQPGEVPCDVCRGTKLKAVKSCLTCLASYCSIHLDPHRTCDRLKTHTLTDPVDNMEGRMCRRHNRVLELFCRSDRTCVCSLCMVTEHGAAGHDVVSLRDECEAKRPELRRMEAEVRARIMEKVQKSQQMKLLKRYSKEDTEREVANAIQVFTAVTQTAEKSLNALIEVLEERQKKAEDEANSHIRQLDAEISALTMRAAELQKLCSTQDHLHLIQNFPSRDWPVDTRTQVDVRPPSYEGIVEKAVSELQEVLRKEKEQLLNGARLRRAQDYAVDLALDPLTANPWLILSADRKQVQCGERMGVLPNNRERFSLYINVLAQQTFTSGRFYYEVQVMGKTNWIVGVVKASVDRKGTLPLSPATGYWALGLRNGNEYLTYLSPVVSLSLTSSVERVGVFVSYEERLVSFFDVDKAVHLYSFTSCFFEEKLCPFFSPGLHHGGTNSAPLIIQPVRHAR</sequence>
<dbReference type="OrthoDB" id="6270329at2759"/>
<evidence type="ECO:0000313" key="13">
    <source>
        <dbReference type="RefSeq" id="XP_013869300.1"/>
    </source>
</evidence>
<dbReference type="Pfam" id="PF13445">
    <property type="entry name" value="zf-RING_UBOX"/>
    <property type="match status" value="1"/>
</dbReference>
<evidence type="ECO:0000313" key="11">
    <source>
        <dbReference type="Proteomes" id="UP000192220"/>
    </source>
</evidence>
<dbReference type="Pfam" id="PF00622">
    <property type="entry name" value="SPRY"/>
    <property type="match status" value="1"/>
</dbReference>
<dbReference type="InterPro" id="IPR003877">
    <property type="entry name" value="SPRY_dom"/>
</dbReference>
<organism evidence="11 12">
    <name type="scientific">Austrofundulus limnaeus</name>
    <name type="common">Annual killifish</name>
    <dbReference type="NCBI Taxonomy" id="52670"/>
    <lineage>
        <taxon>Eukaryota</taxon>
        <taxon>Metazoa</taxon>
        <taxon>Chordata</taxon>
        <taxon>Craniata</taxon>
        <taxon>Vertebrata</taxon>
        <taxon>Euteleostomi</taxon>
        <taxon>Actinopterygii</taxon>
        <taxon>Neopterygii</taxon>
        <taxon>Teleostei</taxon>
        <taxon>Neoteleostei</taxon>
        <taxon>Acanthomorphata</taxon>
        <taxon>Ovalentaria</taxon>
        <taxon>Atherinomorphae</taxon>
        <taxon>Cyprinodontiformes</taxon>
        <taxon>Rivulidae</taxon>
        <taxon>Austrofundulus</taxon>
    </lineage>
</organism>
<dbReference type="SUPFAM" id="SSF57845">
    <property type="entry name" value="B-box zinc-binding domain"/>
    <property type="match status" value="1"/>
</dbReference>
<dbReference type="Proteomes" id="UP000192220">
    <property type="component" value="Unplaced"/>
</dbReference>
<dbReference type="GO" id="GO:0008270">
    <property type="term" value="F:zinc ion binding"/>
    <property type="evidence" value="ECO:0007669"/>
    <property type="project" value="UniProtKB-KW"/>
</dbReference>
<dbReference type="PROSITE" id="PS50089">
    <property type="entry name" value="ZF_RING_2"/>
    <property type="match status" value="1"/>
</dbReference>
<name>A0A2I4BNJ4_AUSLI</name>
<dbReference type="PANTHER" id="PTHR25465:SF32">
    <property type="entry name" value="BLOODTHIRSTY-RELATED GENE FAMILY, MEMBER 16 ISOFORM X1-RELATED"/>
    <property type="match status" value="1"/>
</dbReference>
<dbReference type="CDD" id="cd13733">
    <property type="entry name" value="SPRY_PRY_C-I_1"/>
    <property type="match status" value="1"/>
</dbReference>
<dbReference type="PANTHER" id="PTHR25465">
    <property type="entry name" value="B-BOX DOMAIN CONTAINING"/>
    <property type="match status" value="1"/>
</dbReference>
<keyword evidence="2" id="KW-0479">Metal-binding</keyword>
<dbReference type="CDD" id="cd19769">
    <property type="entry name" value="Bbox2_TRIM16-like"/>
    <property type="match status" value="1"/>
</dbReference>
<dbReference type="Pfam" id="PF00643">
    <property type="entry name" value="zf-B_box"/>
    <property type="match status" value="1"/>
</dbReference>
<reference evidence="12 13" key="1">
    <citation type="submission" date="2025-04" db="UniProtKB">
        <authorList>
            <consortium name="RefSeq"/>
        </authorList>
    </citation>
    <scope>IDENTIFICATION</scope>
    <source>
        <strain evidence="12 13">Quisiro</strain>
        <tissue evidence="12 13">Liver</tissue>
    </source>
</reference>
<accession>A0A2I4BNJ4</accession>
<dbReference type="PRINTS" id="PR01407">
    <property type="entry name" value="BUTYPHLNCDUF"/>
</dbReference>
<keyword evidence="4" id="KW-0862">Zinc</keyword>
<keyword evidence="1" id="KW-0399">Innate immunity</keyword>
<evidence type="ECO:0000259" key="8">
    <source>
        <dbReference type="PROSITE" id="PS50089"/>
    </source>
</evidence>
<dbReference type="SMART" id="SM00449">
    <property type="entry name" value="SPRY"/>
    <property type="match status" value="1"/>
</dbReference>
<dbReference type="SUPFAM" id="SSF57850">
    <property type="entry name" value="RING/U-box"/>
    <property type="match status" value="1"/>
</dbReference>
<dbReference type="Gene3D" id="3.30.40.10">
    <property type="entry name" value="Zinc/RING finger domain, C3HC4 (zinc finger)"/>
    <property type="match status" value="1"/>
</dbReference>
<dbReference type="Pfam" id="PF25600">
    <property type="entry name" value="TRIM_CC"/>
    <property type="match status" value="1"/>
</dbReference>
<dbReference type="RefSeq" id="XP_013869299.1">
    <property type="nucleotide sequence ID" value="XM_014013845.1"/>
</dbReference>
<dbReference type="KEGG" id="alim:106521319"/>
<gene>
    <name evidence="12 13" type="primary">LOC106521319</name>
</gene>
<dbReference type="AlphaFoldDB" id="A0A2I4BNJ4"/>
<dbReference type="InterPro" id="IPR000315">
    <property type="entry name" value="Znf_B-box"/>
</dbReference>
<dbReference type="GeneID" id="106521319"/>
<dbReference type="Gene3D" id="3.30.160.60">
    <property type="entry name" value="Classic Zinc Finger"/>
    <property type="match status" value="1"/>
</dbReference>
<dbReference type="InterPro" id="IPR013320">
    <property type="entry name" value="ConA-like_dom_sf"/>
</dbReference>
<evidence type="ECO:0000313" key="12">
    <source>
        <dbReference type="RefSeq" id="XP_013869299.1"/>
    </source>
</evidence>
<dbReference type="InterPro" id="IPR058030">
    <property type="entry name" value="TRIM8/14/16/25/29/45/65_CC"/>
</dbReference>
<dbReference type="InterPro" id="IPR003879">
    <property type="entry name" value="Butyrophylin_SPRY"/>
</dbReference>
<dbReference type="InterPro" id="IPR001870">
    <property type="entry name" value="B30.2/SPRY"/>
</dbReference>
<dbReference type="SMART" id="SM00336">
    <property type="entry name" value="BBOX"/>
    <property type="match status" value="1"/>
</dbReference>
<feature type="domain" description="B30.2/SPRY" evidence="10">
    <location>
        <begin position="344"/>
        <end position="539"/>
    </location>
</feature>
<evidence type="ECO:0000256" key="7">
    <source>
        <dbReference type="SAM" id="Coils"/>
    </source>
</evidence>
<feature type="coiled-coil region" evidence="7">
    <location>
        <begin position="248"/>
        <end position="293"/>
    </location>
</feature>
<dbReference type="SMART" id="SM00589">
    <property type="entry name" value="PRY"/>
    <property type="match status" value="1"/>
</dbReference>
<evidence type="ECO:0000256" key="5">
    <source>
        <dbReference type="ARBA" id="ARBA00022859"/>
    </source>
</evidence>
<evidence type="ECO:0000256" key="4">
    <source>
        <dbReference type="ARBA" id="ARBA00022833"/>
    </source>
</evidence>
<dbReference type="InterPro" id="IPR051051">
    <property type="entry name" value="E3_ubiq-ligase_TRIM/RNF"/>
</dbReference>